<keyword evidence="2" id="KW-0732">Signal</keyword>
<evidence type="ECO:0000313" key="4">
    <source>
        <dbReference type="EMBL" id="KGR86672.1"/>
    </source>
</evidence>
<feature type="signal peptide" evidence="2">
    <location>
        <begin position="1"/>
        <end position="22"/>
    </location>
</feature>
<dbReference type="PROSITE" id="PS51257">
    <property type="entry name" value="PROKAR_LIPOPROTEIN"/>
    <property type="match status" value="1"/>
</dbReference>
<dbReference type="eggNOG" id="COG1388">
    <property type="taxonomic scope" value="Bacteria"/>
</dbReference>
<dbReference type="Gene3D" id="2.30.30.1210">
    <property type="entry name" value="Domain of unknown function DUF1541"/>
    <property type="match status" value="1"/>
</dbReference>
<dbReference type="EMBL" id="JPVP01000050">
    <property type="protein sequence ID" value="KGR86672.1"/>
    <property type="molecule type" value="Genomic_DNA"/>
</dbReference>
<evidence type="ECO:0000256" key="1">
    <source>
        <dbReference type="SAM" id="MobiDB-lite"/>
    </source>
</evidence>
<keyword evidence="5" id="KW-1185">Reference proteome</keyword>
<sequence length="189" mass="20513">MKEKWKIGVVILTAFLMLAACKDESGENAADDKTIQEGTSTNQAQMNTSTSGELPEGLREAEDPTFPTGSIVTISAEHTNGTKAVEGTVAGAYDTAAYIVSYEPTNGGERVENYKWVIHEEIQGAGADLFARGEKVVLNASHMTGMHGANAYIEAVEETTVYMVNYISTTGEKVTNHKWVVEEEFLQNN</sequence>
<proteinExistence type="predicted"/>
<dbReference type="AlphaFoldDB" id="A0A0A3JI41"/>
<feature type="domain" description="DUF1541" evidence="3">
    <location>
        <begin position="133"/>
        <end position="182"/>
    </location>
</feature>
<dbReference type="Pfam" id="PF07563">
    <property type="entry name" value="DUF1541"/>
    <property type="match status" value="2"/>
</dbReference>
<evidence type="ECO:0000259" key="3">
    <source>
        <dbReference type="Pfam" id="PF07563"/>
    </source>
</evidence>
<dbReference type="InterPro" id="IPR011438">
    <property type="entry name" value="DUF1541"/>
</dbReference>
<dbReference type="RefSeq" id="WP_036151887.1">
    <property type="nucleotide sequence ID" value="NZ_AVCX01000011.1"/>
</dbReference>
<reference evidence="4 5" key="1">
    <citation type="submission" date="2014-02" db="EMBL/GenBank/DDBJ databases">
        <title>Draft genome sequence of Lysinibacillus odysseyi NBRC 100172.</title>
        <authorList>
            <person name="Zhang F."/>
            <person name="Wang G."/>
            <person name="Zhang L."/>
        </authorList>
    </citation>
    <scope>NUCLEOTIDE SEQUENCE [LARGE SCALE GENOMIC DNA]</scope>
    <source>
        <strain evidence="4 5">NBRC 100172</strain>
    </source>
</reference>
<name>A0A0A3JI41_9BACI</name>
<protein>
    <recommendedName>
        <fullName evidence="3">DUF1541 domain-containing protein</fullName>
    </recommendedName>
</protein>
<evidence type="ECO:0000256" key="2">
    <source>
        <dbReference type="SAM" id="SignalP"/>
    </source>
</evidence>
<evidence type="ECO:0000313" key="5">
    <source>
        <dbReference type="Proteomes" id="UP000030437"/>
    </source>
</evidence>
<feature type="compositionally biased region" description="Polar residues" evidence="1">
    <location>
        <begin position="37"/>
        <end position="52"/>
    </location>
</feature>
<feature type="domain" description="DUF1541" evidence="3">
    <location>
        <begin position="69"/>
        <end position="119"/>
    </location>
</feature>
<feature type="region of interest" description="Disordered" evidence="1">
    <location>
        <begin position="37"/>
        <end position="67"/>
    </location>
</feature>
<organism evidence="4 5">
    <name type="scientific">Lysinibacillus odysseyi 34hs-1 = NBRC 100172</name>
    <dbReference type="NCBI Taxonomy" id="1220589"/>
    <lineage>
        <taxon>Bacteria</taxon>
        <taxon>Bacillati</taxon>
        <taxon>Bacillota</taxon>
        <taxon>Bacilli</taxon>
        <taxon>Bacillales</taxon>
        <taxon>Bacillaceae</taxon>
        <taxon>Lysinibacillus</taxon>
    </lineage>
</organism>
<dbReference type="STRING" id="1220589.CD32_04875"/>
<comment type="caution">
    <text evidence="4">The sequence shown here is derived from an EMBL/GenBank/DDBJ whole genome shotgun (WGS) entry which is preliminary data.</text>
</comment>
<gene>
    <name evidence="4" type="ORF">CD32_04875</name>
</gene>
<accession>A0A0A3JI41</accession>
<feature type="chain" id="PRO_5038806155" description="DUF1541 domain-containing protein" evidence="2">
    <location>
        <begin position="23"/>
        <end position="189"/>
    </location>
</feature>
<dbReference type="Proteomes" id="UP000030437">
    <property type="component" value="Unassembled WGS sequence"/>
</dbReference>